<keyword evidence="2" id="KW-0560">Oxidoreductase</keyword>
<sequence length="480" mass="50224">MSDYPVLKMLIDGVWCDGATGATQEVINPATEEVLAHLPAAAPADLDAALASAQRGFLAWRAMSPYARAAILVGAAGLIRERTERIAAAVTQENGKPLAEARMEVGTVVDILEFSAEEGKRLHGRIVEGRAAGVRHHVIKEPVGVCLAITPWNFPINTVAKKIGAALGAGCSVILKASNETPASAILLVQALVDAGLPAGVVNVVFGPSARVTAHLMASDVVRKVSLTGSVPVGKQLAVLAAERMQRLTMELGGHAPVVVFDDVDIGKAVDLLVPGKFRNAGQICISPTRFFVQDAIYSDFVAAFTERAAAIRLGNGMASDTMMGPLANARRLSAMDSFVEDARARGATITTGGQRIGNQGYFYAPTVIKDAPDDCMVMTEEPFGPMAPMTRFSSIDEVAARANALELGLASYAVTNSLDRATRIADALQAGMVGINTVGVAIPETPFGGVKESGYGVEGGPESLDHYVVPKSIALKPTL</sequence>
<dbReference type="PANTHER" id="PTHR43353:SF5">
    <property type="entry name" value="SUCCINATE-SEMIALDEHYDE DEHYDROGENASE, MITOCHONDRIAL"/>
    <property type="match status" value="1"/>
</dbReference>
<dbReference type="GO" id="GO:0016620">
    <property type="term" value="F:oxidoreductase activity, acting on the aldehyde or oxo group of donors, NAD or NADP as acceptor"/>
    <property type="evidence" value="ECO:0007669"/>
    <property type="project" value="InterPro"/>
</dbReference>
<dbReference type="SUPFAM" id="SSF53720">
    <property type="entry name" value="ALDH-like"/>
    <property type="match status" value="1"/>
</dbReference>
<dbReference type="Gene3D" id="3.40.309.10">
    <property type="entry name" value="Aldehyde Dehydrogenase, Chain A, domain 2"/>
    <property type="match status" value="1"/>
</dbReference>
<protein>
    <submittedName>
        <fullName evidence="4">Succinate semialdehyde dehydrogenase</fullName>
    </submittedName>
</protein>
<dbReference type="InterPro" id="IPR050740">
    <property type="entry name" value="Aldehyde_DH_Superfamily"/>
</dbReference>
<dbReference type="OrthoDB" id="9812625at2"/>
<dbReference type="Proteomes" id="UP000199180">
    <property type="component" value="Unassembled WGS sequence"/>
</dbReference>
<name>A0A1I0JED3_9RHOB</name>
<dbReference type="STRING" id="364199.SAMN04489858_12412"/>
<dbReference type="RefSeq" id="WP_090738041.1">
    <property type="nucleotide sequence ID" value="NZ_FOHO01000024.1"/>
</dbReference>
<dbReference type="CDD" id="cd07103">
    <property type="entry name" value="ALDH_F5_SSADH_GabD"/>
    <property type="match status" value="1"/>
</dbReference>
<dbReference type="InterPro" id="IPR016162">
    <property type="entry name" value="Ald_DH_N"/>
</dbReference>
<dbReference type="PANTHER" id="PTHR43353">
    <property type="entry name" value="SUCCINATE-SEMIALDEHYDE DEHYDROGENASE, MITOCHONDRIAL"/>
    <property type="match status" value="1"/>
</dbReference>
<accession>A0A1I0JED3</accession>
<feature type="domain" description="Aldehyde dehydrogenase" evidence="3">
    <location>
        <begin position="15"/>
        <end position="474"/>
    </location>
</feature>
<dbReference type="Pfam" id="PF00171">
    <property type="entry name" value="Aldedh"/>
    <property type="match status" value="1"/>
</dbReference>
<keyword evidence="5" id="KW-1185">Reference proteome</keyword>
<evidence type="ECO:0000259" key="3">
    <source>
        <dbReference type="Pfam" id="PF00171"/>
    </source>
</evidence>
<dbReference type="InterPro" id="IPR016163">
    <property type="entry name" value="Ald_DH_C"/>
</dbReference>
<evidence type="ECO:0000313" key="5">
    <source>
        <dbReference type="Proteomes" id="UP000199180"/>
    </source>
</evidence>
<organism evidence="4 5">
    <name type="scientific">Paracoccus homiensis</name>
    <dbReference type="NCBI Taxonomy" id="364199"/>
    <lineage>
        <taxon>Bacteria</taxon>
        <taxon>Pseudomonadati</taxon>
        <taxon>Pseudomonadota</taxon>
        <taxon>Alphaproteobacteria</taxon>
        <taxon>Rhodobacterales</taxon>
        <taxon>Paracoccaceae</taxon>
        <taxon>Paracoccus</taxon>
    </lineage>
</organism>
<dbReference type="EMBL" id="FOHO01000024">
    <property type="protein sequence ID" value="SEU07701.1"/>
    <property type="molecule type" value="Genomic_DNA"/>
</dbReference>
<dbReference type="InterPro" id="IPR015590">
    <property type="entry name" value="Aldehyde_DH_dom"/>
</dbReference>
<proteinExistence type="inferred from homology"/>
<dbReference type="FunFam" id="3.40.605.10:FF:000007">
    <property type="entry name" value="NAD/NADP-dependent betaine aldehyde dehydrogenase"/>
    <property type="match status" value="1"/>
</dbReference>
<dbReference type="FunFam" id="3.40.309.10:FF:000004">
    <property type="entry name" value="Succinate-semialdehyde dehydrogenase I"/>
    <property type="match status" value="1"/>
</dbReference>
<gene>
    <name evidence="4" type="ORF">SAMN04489858_12412</name>
</gene>
<reference evidence="4 5" key="1">
    <citation type="submission" date="2016-10" db="EMBL/GenBank/DDBJ databases">
        <authorList>
            <person name="de Groot N.N."/>
        </authorList>
    </citation>
    <scope>NUCLEOTIDE SEQUENCE [LARGE SCALE GENOMIC DNA]</scope>
    <source>
        <strain evidence="4 5">DSM 17862</strain>
    </source>
</reference>
<dbReference type="AlphaFoldDB" id="A0A1I0JED3"/>
<dbReference type="Gene3D" id="3.40.605.10">
    <property type="entry name" value="Aldehyde Dehydrogenase, Chain A, domain 1"/>
    <property type="match status" value="1"/>
</dbReference>
<evidence type="ECO:0000256" key="2">
    <source>
        <dbReference type="ARBA" id="ARBA00023002"/>
    </source>
</evidence>
<evidence type="ECO:0000256" key="1">
    <source>
        <dbReference type="ARBA" id="ARBA00009986"/>
    </source>
</evidence>
<evidence type="ECO:0000313" key="4">
    <source>
        <dbReference type="EMBL" id="SEU07701.1"/>
    </source>
</evidence>
<comment type="similarity">
    <text evidence="1">Belongs to the aldehyde dehydrogenase family.</text>
</comment>
<dbReference type="InterPro" id="IPR016161">
    <property type="entry name" value="Ald_DH/histidinol_DH"/>
</dbReference>